<evidence type="ECO:0000313" key="1">
    <source>
        <dbReference type="EMBL" id="KAI6088269.1"/>
    </source>
</evidence>
<proteinExistence type="predicted"/>
<dbReference type="Proteomes" id="UP001497680">
    <property type="component" value="Unassembled WGS sequence"/>
</dbReference>
<protein>
    <submittedName>
        <fullName evidence="1">Uncharacterized protein</fullName>
    </submittedName>
</protein>
<reference evidence="1 2" key="1">
    <citation type="journal article" date="2022" name="New Phytol.">
        <title>Ecological generalism drives hyperdiversity of secondary metabolite gene clusters in xylarialean endophytes.</title>
        <authorList>
            <person name="Franco M.E.E."/>
            <person name="Wisecaver J.H."/>
            <person name="Arnold A.E."/>
            <person name="Ju Y.M."/>
            <person name="Slot J.C."/>
            <person name="Ahrendt S."/>
            <person name="Moore L.P."/>
            <person name="Eastman K.E."/>
            <person name="Scott K."/>
            <person name="Konkel Z."/>
            <person name="Mondo S.J."/>
            <person name="Kuo A."/>
            <person name="Hayes R.D."/>
            <person name="Haridas S."/>
            <person name="Andreopoulos B."/>
            <person name="Riley R."/>
            <person name="LaButti K."/>
            <person name="Pangilinan J."/>
            <person name="Lipzen A."/>
            <person name="Amirebrahimi M."/>
            <person name="Yan J."/>
            <person name="Adam C."/>
            <person name="Keymanesh K."/>
            <person name="Ng V."/>
            <person name="Louie K."/>
            <person name="Northen T."/>
            <person name="Drula E."/>
            <person name="Henrissat B."/>
            <person name="Hsieh H.M."/>
            <person name="Youens-Clark K."/>
            <person name="Lutzoni F."/>
            <person name="Miadlikowska J."/>
            <person name="Eastwood D.C."/>
            <person name="Hamelin R.C."/>
            <person name="Grigoriev I.V."/>
            <person name="U'Ren J.M."/>
        </authorList>
    </citation>
    <scope>NUCLEOTIDE SEQUENCE [LARGE SCALE GENOMIC DNA]</scope>
    <source>
        <strain evidence="1 2">ER1909</strain>
    </source>
</reference>
<accession>A0ACC0D6B1</accession>
<comment type="caution">
    <text evidence="1">The sequence shown here is derived from an EMBL/GenBank/DDBJ whole genome shotgun (WGS) entry which is preliminary data.</text>
</comment>
<gene>
    <name evidence="1" type="ORF">F4821DRAFT_92349</name>
</gene>
<organism evidence="1 2">
    <name type="scientific">Hypoxylon rubiginosum</name>
    <dbReference type="NCBI Taxonomy" id="110542"/>
    <lineage>
        <taxon>Eukaryota</taxon>
        <taxon>Fungi</taxon>
        <taxon>Dikarya</taxon>
        <taxon>Ascomycota</taxon>
        <taxon>Pezizomycotina</taxon>
        <taxon>Sordariomycetes</taxon>
        <taxon>Xylariomycetidae</taxon>
        <taxon>Xylariales</taxon>
        <taxon>Hypoxylaceae</taxon>
        <taxon>Hypoxylon</taxon>
    </lineage>
</organism>
<sequence>MAYRILPTPTHHHDKNTGQTFKEWLARPGKASEVEWYREFKRFPLPSQPSGPSQMRQEKPKGKGARSLVEVALSVVAKHFHLLEVSNLKHVPYTLIPRIWQHMINDHPYVSLQSLKIFAKYLEPQQMPVGLCRRDYKVFNPTGLLSVYMNPIISPSFDFIVHLTLVGYQPSIDTPQLLSLTKLKNLGVLEIIQPPPSSTGADLDFPKISDAIIRQWSEEPDPFPVLRVLKIWGDYFTTPNSLQYLSKFPALAVYDVAGKERDWARVPQPPGWTAQGRTWRRGRNIFETLFKCLSFLGADKVYHANWQRDAGILVRWNSIEWELSLPLRDRKTSIVDRDKVPFFTSVPASNLLFPPELEEEKNKNKRKFVMLFETYKKHIHGLEANTGLQSWGYFLYCHIGHLWSDKDLAAQGIQFADKAFLTNDGRTGFVVPPRPYVTLQLGTCCEKAPFKGIGARTCCSGGTERRFEAHQTFFRAEYNPTANATPSAPAAQEASGDSSTSNKKKRPREPTTPSPKRMRKKPKSYPIREVMGRESTDPDKMEMD</sequence>
<evidence type="ECO:0000313" key="2">
    <source>
        <dbReference type="Proteomes" id="UP001497680"/>
    </source>
</evidence>
<name>A0ACC0D6B1_9PEZI</name>
<dbReference type="EMBL" id="MU394302">
    <property type="protein sequence ID" value="KAI6088269.1"/>
    <property type="molecule type" value="Genomic_DNA"/>
</dbReference>
<keyword evidence="2" id="KW-1185">Reference proteome</keyword>